<dbReference type="CDD" id="cd05911">
    <property type="entry name" value="Firefly_Luc_like"/>
    <property type="match status" value="1"/>
</dbReference>
<reference evidence="5" key="2">
    <citation type="submission" date="2023-05" db="EMBL/GenBank/DDBJ databases">
        <authorList>
            <consortium name="Lawrence Berkeley National Laboratory"/>
            <person name="Steindorff A."/>
            <person name="Hensen N."/>
            <person name="Bonometti L."/>
            <person name="Westerberg I."/>
            <person name="Brannstrom I.O."/>
            <person name="Guillou S."/>
            <person name="Cros-Aarteil S."/>
            <person name="Calhoun S."/>
            <person name="Haridas S."/>
            <person name="Kuo A."/>
            <person name="Mondo S."/>
            <person name="Pangilinan J."/>
            <person name="Riley R."/>
            <person name="Labutti K."/>
            <person name="Andreopoulos B."/>
            <person name="Lipzen A."/>
            <person name="Chen C."/>
            <person name="Yanf M."/>
            <person name="Daum C."/>
            <person name="Ng V."/>
            <person name="Clum A."/>
            <person name="Ohm R."/>
            <person name="Martin F."/>
            <person name="Silar P."/>
            <person name="Natvig D."/>
            <person name="Lalanne C."/>
            <person name="Gautier V."/>
            <person name="Ament-Velasquez S.L."/>
            <person name="Kruys A."/>
            <person name="Hutchinson M.I."/>
            <person name="Powell A.J."/>
            <person name="Barry K."/>
            <person name="Miller A.N."/>
            <person name="Grigoriev I.V."/>
            <person name="Debuchy R."/>
            <person name="Gladieux P."/>
            <person name="Thoren M.H."/>
            <person name="Johannesson H."/>
        </authorList>
    </citation>
    <scope>NUCLEOTIDE SEQUENCE</scope>
    <source>
        <strain evidence="5">CBS 532.94</strain>
    </source>
</reference>
<evidence type="ECO:0000259" key="3">
    <source>
        <dbReference type="Pfam" id="PF00501"/>
    </source>
</evidence>
<dbReference type="Proteomes" id="UP001303760">
    <property type="component" value="Unassembled WGS sequence"/>
</dbReference>
<dbReference type="GO" id="GO:0016405">
    <property type="term" value="F:CoA-ligase activity"/>
    <property type="evidence" value="ECO:0007669"/>
    <property type="project" value="TreeGrafter"/>
</dbReference>
<dbReference type="InterPro" id="IPR045851">
    <property type="entry name" value="AMP-bd_C_sf"/>
</dbReference>
<keyword evidence="6" id="KW-1185">Reference proteome</keyword>
<dbReference type="EMBL" id="MU860049">
    <property type="protein sequence ID" value="KAK4240044.1"/>
    <property type="molecule type" value="Genomic_DNA"/>
</dbReference>
<comment type="similarity">
    <text evidence="1">Belongs to the ATP-dependent AMP-binding enzyme family.</text>
</comment>
<dbReference type="InterPro" id="IPR000873">
    <property type="entry name" value="AMP-dep_synth/lig_dom"/>
</dbReference>
<dbReference type="InterPro" id="IPR020845">
    <property type="entry name" value="AMP-binding_CS"/>
</dbReference>
<dbReference type="Pfam" id="PF00501">
    <property type="entry name" value="AMP-binding"/>
    <property type="match status" value="1"/>
</dbReference>
<proteinExistence type="inferred from homology"/>
<evidence type="ECO:0000313" key="5">
    <source>
        <dbReference type="EMBL" id="KAK4240044.1"/>
    </source>
</evidence>
<protein>
    <recommendedName>
        <fullName evidence="7">Phenylacetyl-CoA ligase</fullName>
    </recommendedName>
</protein>
<dbReference type="Gene3D" id="3.30.300.30">
    <property type="match status" value="1"/>
</dbReference>
<organism evidence="5 6">
    <name type="scientific">Achaetomium macrosporum</name>
    <dbReference type="NCBI Taxonomy" id="79813"/>
    <lineage>
        <taxon>Eukaryota</taxon>
        <taxon>Fungi</taxon>
        <taxon>Dikarya</taxon>
        <taxon>Ascomycota</taxon>
        <taxon>Pezizomycotina</taxon>
        <taxon>Sordariomycetes</taxon>
        <taxon>Sordariomycetidae</taxon>
        <taxon>Sordariales</taxon>
        <taxon>Chaetomiaceae</taxon>
        <taxon>Achaetomium</taxon>
    </lineage>
</organism>
<gene>
    <name evidence="5" type="ORF">C8A03DRAFT_13603</name>
</gene>
<dbReference type="PANTHER" id="PTHR24096:SF149">
    <property type="entry name" value="AMP-BINDING DOMAIN-CONTAINING PROTEIN-RELATED"/>
    <property type="match status" value="1"/>
</dbReference>
<name>A0AAN7CDH4_9PEZI</name>
<accession>A0AAN7CDH4</accession>
<reference evidence="5" key="1">
    <citation type="journal article" date="2023" name="Mol. Phylogenet. Evol.">
        <title>Genome-scale phylogeny and comparative genomics of the fungal order Sordariales.</title>
        <authorList>
            <person name="Hensen N."/>
            <person name="Bonometti L."/>
            <person name="Westerberg I."/>
            <person name="Brannstrom I.O."/>
            <person name="Guillou S."/>
            <person name="Cros-Aarteil S."/>
            <person name="Calhoun S."/>
            <person name="Haridas S."/>
            <person name="Kuo A."/>
            <person name="Mondo S."/>
            <person name="Pangilinan J."/>
            <person name="Riley R."/>
            <person name="LaButti K."/>
            <person name="Andreopoulos B."/>
            <person name="Lipzen A."/>
            <person name="Chen C."/>
            <person name="Yan M."/>
            <person name="Daum C."/>
            <person name="Ng V."/>
            <person name="Clum A."/>
            <person name="Steindorff A."/>
            <person name="Ohm R.A."/>
            <person name="Martin F."/>
            <person name="Silar P."/>
            <person name="Natvig D.O."/>
            <person name="Lalanne C."/>
            <person name="Gautier V."/>
            <person name="Ament-Velasquez S.L."/>
            <person name="Kruys A."/>
            <person name="Hutchinson M.I."/>
            <person name="Powell A.J."/>
            <person name="Barry K."/>
            <person name="Miller A.N."/>
            <person name="Grigoriev I.V."/>
            <person name="Debuchy R."/>
            <person name="Gladieux P."/>
            <person name="Hiltunen Thoren M."/>
            <person name="Johannesson H."/>
        </authorList>
    </citation>
    <scope>NUCLEOTIDE SEQUENCE</scope>
    <source>
        <strain evidence="5">CBS 532.94</strain>
    </source>
</reference>
<comment type="caution">
    <text evidence="5">The sequence shown here is derived from an EMBL/GenBank/DDBJ whole genome shotgun (WGS) entry which is preliminary data.</text>
</comment>
<dbReference type="Pfam" id="PF13193">
    <property type="entry name" value="AMP-binding_C"/>
    <property type="match status" value="1"/>
</dbReference>
<feature type="domain" description="AMP-binding enzyme C-terminal" evidence="4">
    <location>
        <begin position="462"/>
        <end position="542"/>
    </location>
</feature>
<dbReference type="SUPFAM" id="SSF56801">
    <property type="entry name" value="Acetyl-CoA synthetase-like"/>
    <property type="match status" value="1"/>
</dbReference>
<evidence type="ECO:0000313" key="6">
    <source>
        <dbReference type="Proteomes" id="UP001303760"/>
    </source>
</evidence>
<dbReference type="PROSITE" id="PS00455">
    <property type="entry name" value="AMP_BINDING"/>
    <property type="match status" value="1"/>
</dbReference>
<dbReference type="FunFam" id="3.30.300.30:FF:000007">
    <property type="entry name" value="4-coumarate--CoA ligase 2"/>
    <property type="match status" value="1"/>
</dbReference>
<dbReference type="PANTHER" id="PTHR24096">
    <property type="entry name" value="LONG-CHAIN-FATTY-ACID--COA LIGASE"/>
    <property type="match status" value="1"/>
</dbReference>
<evidence type="ECO:0000256" key="1">
    <source>
        <dbReference type="ARBA" id="ARBA00006432"/>
    </source>
</evidence>
<dbReference type="InterPro" id="IPR025110">
    <property type="entry name" value="AMP-bd_C"/>
</dbReference>
<feature type="domain" description="AMP-dependent synthetase/ligase" evidence="3">
    <location>
        <begin position="35"/>
        <end position="411"/>
    </location>
</feature>
<dbReference type="Gene3D" id="3.40.50.12780">
    <property type="entry name" value="N-terminal domain of ligase-like"/>
    <property type="match status" value="1"/>
</dbReference>
<dbReference type="InterPro" id="IPR042099">
    <property type="entry name" value="ANL_N_sf"/>
</dbReference>
<evidence type="ECO:0000256" key="2">
    <source>
        <dbReference type="ARBA" id="ARBA00022598"/>
    </source>
</evidence>
<keyword evidence="2" id="KW-0436">Ligase</keyword>
<evidence type="ECO:0000259" key="4">
    <source>
        <dbReference type="Pfam" id="PF13193"/>
    </source>
</evidence>
<evidence type="ECO:0008006" key="7">
    <source>
        <dbReference type="Google" id="ProtNLM"/>
    </source>
</evidence>
<sequence length="563" mass="62052">MPYPSTFPPLDIPDDVDLWTLLLGHRHRDFPVIKEILTCGETGRSYSWADLRSASIEFGKGLQALWGWKKGDVLAFYTPNSIDTPILTLGALWAGGIVSPANPMYTVDELAFQLRNSCAKGLVTQPAYLATALSAAEKAGLPAERVILLGPRRDPSDRTRHFSSMIRSTSSSTVPGGKYEYAKPSIQWQPRSDLAFLVYSSGTTGLPKGVGLTHYNMVANVLQASYVEGSQWRSRGGPDGQGDKQLGVLPFFHIYGLTCGVLMSVYEGWQLVVLERFDMEKALRAIEQYRITFAYVPPPVVLAFSKHPAVERYDLSSLKVLHSGAAPLTRELTEAVWNRLRVPVKQGFGLSETSAVVCCQVVDEWAKFMESVGKLMPNMEAKIVGEDGKEVGEGESGELWLKGPNVFPGYFKSPERTKEAFSSDGFFKTGDVFRRDKHGNFYCVDRLKELIKYNGYPVPPAELEGVLIGHQEVADACVIGVEDRAKATEVPCAYVVLREGVEASEAKAQELAEWVAAQVAPHKRLRGGICFVDQIPKSPSGKVLRRVMREQAKTEQRASGAKL</sequence>
<dbReference type="AlphaFoldDB" id="A0AAN7CDH4"/>